<protein>
    <recommendedName>
        <fullName evidence="4">Outer membrane protein beta-barrel domain-containing protein</fullName>
    </recommendedName>
</protein>
<proteinExistence type="predicted"/>
<dbReference type="HOGENOM" id="CLU_089897_0_0_10"/>
<dbReference type="EMBL" id="CP002349">
    <property type="protein sequence ID" value="ADR22789.1"/>
    <property type="molecule type" value="Genomic_DNA"/>
</dbReference>
<evidence type="ECO:0008006" key="4">
    <source>
        <dbReference type="Google" id="ProtNLM"/>
    </source>
</evidence>
<feature type="chain" id="PRO_5003189815" description="Outer membrane protein beta-barrel domain-containing protein" evidence="1">
    <location>
        <begin position="26"/>
        <end position="246"/>
    </location>
</feature>
<reference evidence="2 3" key="1">
    <citation type="journal article" date="2011" name="Stand. Genomic Sci.">
        <title>Complete genome sequence of Marivirga tractuosa type strain (H-43).</title>
        <authorList>
            <person name="Pagani I."/>
            <person name="Chertkov O."/>
            <person name="Lapidus A."/>
            <person name="Lucas S."/>
            <person name="Del Rio T.G."/>
            <person name="Tice H."/>
            <person name="Copeland A."/>
            <person name="Cheng J.F."/>
            <person name="Nolan M."/>
            <person name="Saunders E."/>
            <person name="Pitluck S."/>
            <person name="Held B."/>
            <person name="Goodwin L."/>
            <person name="Liolios K."/>
            <person name="Ovchinikova G."/>
            <person name="Ivanova N."/>
            <person name="Mavromatis K."/>
            <person name="Pati A."/>
            <person name="Chen A."/>
            <person name="Palaniappan K."/>
            <person name="Land M."/>
            <person name="Hauser L."/>
            <person name="Jeffries C.D."/>
            <person name="Detter J.C."/>
            <person name="Han C."/>
            <person name="Tapia R."/>
            <person name="Ngatchou-Djao O.D."/>
            <person name="Rohde M."/>
            <person name="Goker M."/>
            <person name="Spring S."/>
            <person name="Sikorski J."/>
            <person name="Woyke T."/>
            <person name="Bristow J."/>
            <person name="Eisen J.A."/>
            <person name="Markowitz V."/>
            <person name="Hugenholtz P."/>
            <person name="Klenk H.P."/>
            <person name="Kyrpides N.C."/>
        </authorList>
    </citation>
    <scope>NUCLEOTIDE SEQUENCE [LARGE SCALE GENOMIC DNA]</scope>
    <source>
        <strain evidence="3">ATCC 23168 / DSM 4126 / NBRC 15989 / NCIMB 1408 / VKM B-1430 / H-43</strain>
    </source>
</reference>
<evidence type="ECO:0000256" key="1">
    <source>
        <dbReference type="SAM" id="SignalP"/>
    </source>
</evidence>
<gene>
    <name evidence="2" type="ordered locus">Ftrac_2811</name>
</gene>
<dbReference type="KEGG" id="mtt:Ftrac_2811"/>
<keyword evidence="3" id="KW-1185">Reference proteome</keyword>
<accession>E4TRU0</accession>
<keyword evidence="1" id="KW-0732">Signal</keyword>
<dbReference type="STRING" id="643867.Ftrac_2811"/>
<evidence type="ECO:0000313" key="2">
    <source>
        <dbReference type="EMBL" id="ADR22789.1"/>
    </source>
</evidence>
<dbReference type="eggNOG" id="ENOG502ZAYW">
    <property type="taxonomic scope" value="Bacteria"/>
</dbReference>
<dbReference type="AlphaFoldDB" id="E4TRU0"/>
<evidence type="ECO:0000313" key="3">
    <source>
        <dbReference type="Proteomes" id="UP000008720"/>
    </source>
</evidence>
<dbReference type="Proteomes" id="UP000008720">
    <property type="component" value="Chromosome"/>
</dbReference>
<feature type="signal peptide" evidence="1">
    <location>
        <begin position="1"/>
        <end position="25"/>
    </location>
</feature>
<organism evidence="2 3">
    <name type="scientific">Marivirga tractuosa (strain ATCC 23168 / DSM 4126 / NBRC 15989 / NCIMB 1408 / VKM B-1430 / H-43)</name>
    <name type="common">Microscilla tractuosa</name>
    <name type="synonym">Flexibacter tractuosus</name>
    <dbReference type="NCBI Taxonomy" id="643867"/>
    <lineage>
        <taxon>Bacteria</taxon>
        <taxon>Pseudomonadati</taxon>
        <taxon>Bacteroidota</taxon>
        <taxon>Cytophagia</taxon>
        <taxon>Cytophagales</taxon>
        <taxon>Marivirgaceae</taxon>
        <taxon>Marivirga</taxon>
    </lineage>
</organism>
<name>E4TRU0_MARTH</name>
<sequence>MWNYLTEMKKLIIFSSLLLFLLAEAKSQKDDPFDYGQEFLFGVSKATNGGFVSGGFFRYSYKKSDRIFHTFGIEIANIRHPQERRRQAPSIFGTSFYEGKEKYLVSTRLMYGYDLLLFKKAEQKGVQINGVVAGGPTLGLVSPYLLRSEGGGLVTYSQFINGAGSTAILGSAGYFSSLDQMEVALGAHLRASLLFEFGSFKSKVTGFEVGFLAEIFGREIEIVPTSTKNYNFYPAAFVSILFGSRK</sequence>